<keyword evidence="5 8" id="KW-1133">Transmembrane helix</keyword>
<evidence type="ECO:0000256" key="3">
    <source>
        <dbReference type="ARBA" id="ARBA00022692"/>
    </source>
</evidence>
<sequence>MSSKSEDIVGETWDYCFADTLIKVGSGFAVGSVLSLVMFK</sequence>
<keyword evidence="7 8" id="KW-0472">Membrane</keyword>
<dbReference type="InterPro" id="IPR007512">
    <property type="entry name" value="Mic10"/>
</dbReference>
<dbReference type="Pfam" id="PF04418">
    <property type="entry name" value="DUF543"/>
    <property type="match status" value="1"/>
</dbReference>
<feature type="non-terminal residue" evidence="9">
    <location>
        <position position="1"/>
    </location>
</feature>
<dbReference type="AlphaFoldDB" id="A0A8X6LIS4"/>
<name>A0A8X6LIS4_TRICU</name>
<protein>
    <recommendedName>
        <fullName evidence="8">MICOS complex subunit MIC10</fullName>
    </recommendedName>
</protein>
<keyword evidence="4 8" id="KW-0999">Mitochondrion inner membrane</keyword>
<dbReference type="GO" id="GO:0061617">
    <property type="term" value="C:MICOS complex"/>
    <property type="evidence" value="ECO:0007669"/>
    <property type="project" value="UniProtKB-UniRule"/>
</dbReference>
<reference evidence="9" key="1">
    <citation type="submission" date="2020-07" db="EMBL/GenBank/DDBJ databases">
        <title>Multicomponent nature underlies the extraordinary mechanical properties of spider dragline silk.</title>
        <authorList>
            <person name="Kono N."/>
            <person name="Nakamura H."/>
            <person name="Mori M."/>
            <person name="Yoshida Y."/>
            <person name="Ohtoshi R."/>
            <person name="Malay A.D."/>
            <person name="Moran D.A.P."/>
            <person name="Tomita M."/>
            <person name="Numata K."/>
            <person name="Arakawa K."/>
        </authorList>
    </citation>
    <scope>NUCLEOTIDE SEQUENCE</scope>
</reference>
<dbReference type="Proteomes" id="UP000887116">
    <property type="component" value="Unassembled WGS sequence"/>
</dbReference>
<evidence type="ECO:0000256" key="4">
    <source>
        <dbReference type="ARBA" id="ARBA00022792"/>
    </source>
</evidence>
<comment type="subunit">
    <text evidence="8">Component of the mitochondrial contact site and cristae organizing system (MICOS) complex.</text>
</comment>
<dbReference type="OrthoDB" id="1916310at2759"/>
<evidence type="ECO:0000256" key="2">
    <source>
        <dbReference type="ARBA" id="ARBA00006792"/>
    </source>
</evidence>
<keyword evidence="6 8" id="KW-0496">Mitochondrion</keyword>
<accession>A0A8X6LIS4</accession>
<feature type="transmembrane region" description="Helical" evidence="8">
    <location>
        <begin position="20"/>
        <end position="39"/>
    </location>
</feature>
<evidence type="ECO:0000313" key="10">
    <source>
        <dbReference type="Proteomes" id="UP000887116"/>
    </source>
</evidence>
<comment type="caution">
    <text evidence="9">The sequence shown here is derived from an EMBL/GenBank/DDBJ whole genome shotgun (WGS) entry which is preliminary data.</text>
</comment>
<evidence type="ECO:0000256" key="5">
    <source>
        <dbReference type="ARBA" id="ARBA00022989"/>
    </source>
</evidence>
<dbReference type="EMBL" id="BMAO01026343">
    <property type="protein sequence ID" value="GFR08829.1"/>
    <property type="molecule type" value="Genomic_DNA"/>
</dbReference>
<evidence type="ECO:0000256" key="6">
    <source>
        <dbReference type="ARBA" id="ARBA00023128"/>
    </source>
</evidence>
<comment type="subcellular location">
    <subcellularLocation>
        <location evidence="8">Mitochondrion inner membrane</location>
        <topology evidence="8">Single-pass membrane protein</topology>
    </subcellularLocation>
</comment>
<evidence type="ECO:0000256" key="7">
    <source>
        <dbReference type="ARBA" id="ARBA00023136"/>
    </source>
</evidence>
<evidence type="ECO:0000313" key="9">
    <source>
        <dbReference type="EMBL" id="GFR08829.1"/>
    </source>
</evidence>
<organism evidence="9 10">
    <name type="scientific">Trichonephila clavata</name>
    <name type="common">Joro spider</name>
    <name type="synonym">Nephila clavata</name>
    <dbReference type="NCBI Taxonomy" id="2740835"/>
    <lineage>
        <taxon>Eukaryota</taxon>
        <taxon>Metazoa</taxon>
        <taxon>Ecdysozoa</taxon>
        <taxon>Arthropoda</taxon>
        <taxon>Chelicerata</taxon>
        <taxon>Arachnida</taxon>
        <taxon>Araneae</taxon>
        <taxon>Araneomorphae</taxon>
        <taxon>Entelegynae</taxon>
        <taxon>Araneoidea</taxon>
        <taxon>Nephilidae</taxon>
        <taxon>Trichonephila</taxon>
    </lineage>
</organism>
<comment type="similarity">
    <text evidence="2 8">Belongs to the MICOS complex subunit Mic10 family.</text>
</comment>
<keyword evidence="10" id="KW-1185">Reference proteome</keyword>
<gene>
    <name evidence="9" type="ORF">TNCT_9561</name>
</gene>
<keyword evidence="3 8" id="KW-0812">Transmembrane</keyword>
<evidence type="ECO:0000256" key="8">
    <source>
        <dbReference type="RuleBase" id="RU363011"/>
    </source>
</evidence>
<evidence type="ECO:0000256" key="1">
    <source>
        <dbReference type="ARBA" id="ARBA00002689"/>
    </source>
</evidence>
<proteinExistence type="inferred from homology"/>
<comment type="function">
    <text evidence="1 8">Component of the MICOS complex, a large protein complex of the mitochondrial inner membrane that plays crucial roles in the maintenance of crista junctions, inner membrane architecture, and formation of contact sites to the outer membrane.</text>
</comment>